<dbReference type="Pfam" id="PF20253">
    <property type="entry name" value="DUF6604"/>
    <property type="match status" value="1"/>
</dbReference>
<proteinExistence type="predicted"/>
<protein>
    <recommendedName>
        <fullName evidence="1">DUF6604 domain-containing protein</fullName>
    </recommendedName>
</protein>
<sequence length="152" mass="17658">MASVMLKQDKGEFKEESRLAISILLQEIQAMRHGACQLRRNYQEDKVALIVAAMTTDMAIRLPVVQKTEVEFDLVFQRPNKYPLEIHPVWKLLDILGELTDGIAEPDDSSKKNPSDSFWHTYRGLKYYFDRIMNWDPKKSLPAMVPKDFGDR</sequence>
<dbReference type="OrthoDB" id="5238236at2759"/>
<feature type="domain" description="DUF6604" evidence="1">
    <location>
        <begin position="11"/>
        <end position="62"/>
    </location>
</feature>
<organism evidence="2 3">
    <name type="scientific">Ampelomyces quisqualis</name>
    <name type="common">Powdery mildew agent</name>
    <dbReference type="NCBI Taxonomy" id="50730"/>
    <lineage>
        <taxon>Eukaryota</taxon>
        <taxon>Fungi</taxon>
        <taxon>Dikarya</taxon>
        <taxon>Ascomycota</taxon>
        <taxon>Pezizomycotina</taxon>
        <taxon>Dothideomycetes</taxon>
        <taxon>Pleosporomycetidae</taxon>
        <taxon>Pleosporales</taxon>
        <taxon>Pleosporineae</taxon>
        <taxon>Phaeosphaeriaceae</taxon>
        <taxon>Ampelomyces</taxon>
    </lineage>
</organism>
<evidence type="ECO:0000313" key="3">
    <source>
        <dbReference type="Proteomes" id="UP000800096"/>
    </source>
</evidence>
<reference evidence="2" key="1">
    <citation type="journal article" date="2020" name="Stud. Mycol.">
        <title>101 Dothideomycetes genomes: a test case for predicting lifestyles and emergence of pathogens.</title>
        <authorList>
            <person name="Haridas S."/>
            <person name="Albert R."/>
            <person name="Binder M."/>
            <person name="Bloem J."/>
            <person name="Labutti K."/>
            <person name="Salamov A."/>
            <person name="Andreopoulos B."/>
            <person name="Baker S."/>
            <person name="Barry K."/>
            <person name="Bills G."/>
            <person name="Bluhm B."/>
            <person name="Cannon C."/>
            <person name="Castanera R."/>
            <person name="Culley D."/>
            <person name="Daum C."/>
            <person name="Ezra D."/>
            <person name="Gonzalez J."/>
            <person name="Henrissat B."/>
            <person name="Kuo A."/>
            <person name="Liang C."/>
            <person name="Lipzen A."/>
            <person name="Lutzoni F."/>
            <person name="Magnuson J."/>
            <person name="Mondo S."/>
            <person name="Nolan M."/>
            <person name="Ohm R."/>
            <person name="Pangilinan J."/>
            <person name="Park H.-J."/>
            <person name="Ramirez L."/>
            <person name="Alfaro M."/>
            <person name="Sun H."/>
            <person name="Tritt A."/>
            <person name="Yoshinaga Y."/>
            <person name="Zwiers L.-H."/>
            <person name="Turgeon B."/>
            <person name="Goodwin S."/>
            <person name="Spatafora J."/>
            <person name="Crous P."/>
            <person name="Grigoriev I."/>
        </authorList>
    </citation>
    <scope>NUCLEOTIDE SEQUENCE</scope>
    <source>
        <strain evidence="2">HMLAC05119</strain>
    </source>
</reference>
<accession>A0A6A5QS90</accession>
<keyword evidence="3" id="KW-1185">Reference proteome</keyword>
<gene>
    <name evidence="2" type="ORF">BDU57DRAFT_528111</name>
</gene>
<dbReference type="Proteomes" id="UP000800096">
    <property type="component" value="Unassembled WGS sequence"/>
</dbReference>
<evidence type="ECO:0000259" key="1">
    <source>
        <dbReference type="Pfam" id="PF20253"/>
    </source>
</evidence>
<dbReference type="InterPro" id="IPR046539">
    <property type="entry name" value="DUF6604"/>
</dbReference>
<dbReference type="EMBL" id="ML979134">
    <property type="protein sequence ID" value="KAF1917496.1"/>
    <property type="molecule type" value="Genomic_DNA"/>
</dbReference>
<name>A0A6A5QS90_AMPQU</name>
<evidence type="ECO:0000313" key="2">
    <source>
        <dbReference type="EMBL" id="KAF1917496.1"/>
    </source>
</evidence>
<dbReference type="AlphaFoldDB" id="A0A6A5QS90"/>